<dbReference type="AlphaFoldDB" id="A0A815PYK6"/>
<evidence type="ECO:0000313" key="3">
    <source>
        <dbReference type="EMBL" id="CAF1230290.1"/>
    </source>
</evidence>
<dbReference type="InterPro" id="IPR009003">
    <property type="entry name" value="Peptidase_S1_PA"/>
</dbReference>
<keyword evidence="1" id="KW-1133">Transmembrane helix</keyword>
<dbReference type="OrthoDB" id="10018159at2759"/>
<keyword evidence="1" id="KW-0472">Membrane</keyword>
<feature type="signal peptide" evidence="2">
    <location>
        <begin position="1"/>
        <end position="19"/>
    </location>
</feature>
<feature type="transmembrane region" description="Helical" evidence="1">
    <location>
        <begin position="152"/>
        <end position="178"/>
    </location>
</feature>
<comment type="caution">
    <text evidence="4">The sequence shown here is derived from an EMBL/GenBank/DDBJ whole genome shotgun (WGS) entry which is preliminary data.</text>
</comment>
<keyword evidence="2" id="KW-0732">Signal</keyword>
<keyword evidence="1" id="KW-0812">Transmembrane</keyword>
<evidence type="ECO:0000256" key="2">
    <source>
        <dbReference type="SAM" id="SignalP"/>
    </source>
</evidence>
<dbReference type="Proteomes" id="UP000663834">
    <property type="component" value="Unassembled WGS sequence"/>
</dbReference>
<dbReference type="SUPFAM" id="SSF50494">
    <property type="entry name" value="Trypsin-like serine proteases"/>
    <property type="match status" value="1"/>
</dbReference>
<feature type="transmembrane region" description="Helical" evidence="1">
    <location>
        <begin position="115"/>
        <end position="140"/>
    </location>
</feature>
<protein>
    <recommendedName>
        <fullName evidence="6">Peptidase S1 domain-containing protein</fullName>
    </recommendedName>
</protein>
<dbReference type="EMBL" id="CAJNOV010011640">
    <property type="protein sequence ID" value="CAF1455017.1"/>
    <property type="molecule type" value="Genomic_DNA"/>
</dbReference>
<dbReference type="EMBL" id="CAJNOW010000080">
    <property type="protein sequence ID" value="CAF1230290.1"/>
    <property type="molecule type" value="Genomic_DNA"/>
</dbReference>
<organism evidence="4 5">
    <name type="scientific">Rotaria magnacalcarata</name>
    <dbReference type="NCBI Taxonomy" id="392030"/>
    <lineage>
        <taxon>Eukaryota</taxon>
        <taxon>Metazoa</taxon>
        <taxon>Spiralia</taxon>
        <taxon>Gnathifera</taxon>
        <taxon>Rotifera</taxon>
        <taxon>Eurotatoria</taxon>
        <taxon>Bdelloidea</taxon>
        <taxon>Philodinida</taxon>
        <taxon>Philodinidae</taxon>
        <taxon>Rotaria</taxon>
    </lineage>
</organism>
<evidence type="ECO:0000256" key="1">
    <source>
        <dbReference type="SAM" id="Phobius"/>
    </source>
</evidence>
<name>A0A815PYK6_9BILA</name>
<reference evidence="4" key="1">
    <citation type="submission" date="2021-02" db="EMBL/GenBank/DDBJ databases">
        <authorList>
            <person name="Nowell W R."/>
        </authorList>
    </citation>
    <scope>NUCLEOTIDE SEQUENCE</scope>
</reference>
<proteinExistence type="predicted"/>
<gene>
    <name evidence="4" type="ORF">CJN711_LOCUS24784</name>
    <name evidence="3" type="ORF">KQP761_LOCUS1265</name>
</gene>
<sequence length="387" mass="43900">MYAIQNLVICFVLFSHASSANNEFDRLPKSPVNYRCFAGEVDQTYKILGSCSEVKATVPMSRCIVKIDHKYKPKYMSISFAEELVGTGIVIFKSTENNVPFVIILTAYHIVVPQLGISFVLFVIIASSTTFMATSLLLTYYSFINYQQIIKIVFGLVLYSIVCSCIIYIFMLMIYPFIFDSSFRITVISNEKTHLNLRSPRIDCQLISSKLSLSNAWKDDIGIIKCTNIETDMFQYFEICQPKLNNNLTIPYSSSINVIGYVGRPPTAFDLIVDPFFTSLSSLMTVNTINGKTPENLLINKKFMNCTGELRLTDDRKLFIDTPSTYGFSGGPCFISTSKNQWEFVGILTGASKLWNTCTALQHSNIFKHYFSEIIKRKKTDNPYNEL</sequence>
<evidence type="ECO:0000313" key="4">
    <source>
        <dbReference type="EMBL" id="CAF1455017.1"/>
    </source>
</evidence>
<dbReference type="Proteomes" id="UP000663855">
    <property type="component" value="Unassembled WGS sequence"/>
</dbReference>
<accession>A0A815PYK6</accession>
<feature type="chain" id="PRO_5036228565" description="Peptidase S1 domain-containing protein" evidence="2">
    <location>
        <begin position="20"/>
        <end position="387"/>
    </location>
</feature>
<evidence type="ECO:0000313" key="5">
    <source>
        <dbReference type="Proteomes" id="UP000663855"/>
    </source>
</evidence>
<evidence type="ECO:0008006" key="6">
    <source>
        <dbReference type="Google" id="ProtNLM"/>
    </source>
</evidence>